<dbReference type="AlphaFoldDB" id="A0A1S9RWH5"/>
<evidence type="ECO:0000313" key="2">
    <source>
        <dbReference type="EMBL" id="OOQ89884.1"/>
    </source>
</evidence>
<feature type="region of interest" description="Disordered" evidence="1">
    <location>
        <begin position="1"/>
        <end position="58"/>
    </location>
</feature>
<gene>
    <name evidence="2" type="ORF">PEBR_08090</name>
</gene>
<comment type="caution">
    <text evidence="2">The sequence shown here is derived from an EMBL/GenBank/DDBJ whole genome shotgun (WGS) entry which is preliminary data.</text>
</comment>
<proteinExistence type="predicted"/>
<evidence type="ECO:0000313" key="3">
    <source>
        <dbReference type="Proteomes" id="UP000190744"/>
    </source>
</evidence>
<accession>A0A1S9RWH5</accession>
<name>A0A1S9RWH5_PENBI</name>
<sequence length="201" mass="22997">MTPRKKEESTTGGSMEKDLLNRTATPSRVQKKSRVVDKYRKLPGIPSLPAPKDSSRQVERVMKDLREHSAEIDLNLVVEQRVCECPSLMEDPRYNVFKMTGPIAIPRCASKCPFCSYKPSTRNGSEITSGAAAVLRKHIETIHCGQNQYWGLYVVGYEESVAWLYEGPDATESENEIDEEEEILCKIEELLHRLREVKRRR</sequence>
<dbReference type="Proteomes" id="UP000190744">
    <property type="component" value="Unassembled WGS sequence"/>
</dbReference>
<dbReference type="EMBL" id="LJBN01000101">
    <property type="protein sequence ID" value="OOQ89884.1"/>
    <property type="molecule type" value="Genomic_DNA"/>
</dbReference>
<evidence type="ECO:0000256" key="1">
    <source>
        <dbReference type="SAM" id="MobiDB-lite"/>
    </source>
</evidence>
<protein>
    <submittedName>
        <fullName evidence="2">Uncharacterized protein</fullName>
    </submittedName>
</protein>
<reference evidence="3" key="1">
    <citation type="submission" date="2015-09" db="EMBL/GenBank/DDBJ databases">
        <authorList>
            <person name="Fill T.P."/>
            <person name="Baretta J.F."/>
            <person name="de Almeida L.G."/>
            <person name="Rocha M."/>
            <person name="de Souza D.H."/>
            <person name="Malavazi I."/>
            <person name="Cerdeira L.T."/>
            <person name="Hong H."/>
            <person name="Samborskyy M."/>
            <person name="de Vasconcelos A.T."/>
            <person name="Leadlay P."/>
            <person name="Rodrigues-Filho E."/>
        </authorList>
    </citation>
    <scope>NUCLEOTIDE SEQUENCE [LARGE SCALE GENOMIC DNA]</scope>
    <source>
        <strain evidence="3">LaBioMMi 136</strain>
    </source>
</reference>
<feature type="compositionally biased region" description="Basic and acidic residues" evidence="1">
    <location>
        <begin position="1"/>
        <end position="20"/>
    </location>
</feature>
<organism evidence="2 3">
    <name type="scientific">Penicillium brasilianum</name>
    <dbReference type="NCBI Taxonomy" id="104259"/>
    <lineage>
        <taxon>Eukaryota</taxon>
        <taxon>Fungi</taxon>
        <taxon>Dikarya</taxon>
        <taxon>Ascomycota</taxon>
        <taxon>Pezizomycotina</taxon>
        <taxon>Eurotiomycetes</taxon>
        <taxon>Eurotiomycetidae</taxon>
        <taxon>Eurotiales</taxon>
        <taxon>Aspergillaceae</taxon>
        <taxon>Penicillium</taxon>
    </lineage>
</organism>